<evidence type="ECO:0000256" key="5">
    <source>
        <dbReference type="ARBA" id="ARBA00022833"/>
    </source>
</evidence>
<protein>
    <recommendedName>
        <fullName evidence="11">RING-type domain-containing protein</fullName>
    </recommendedName>
</protein>
<proteinExistence type="inferred from homology"/>
<dbReference type="SUPFAM" id="SSF57850">
    <property type="entry name" value="RING/U-box"/>
    <property type="match status" value="1"/>
</dbReference>
<evidence type="ECO:0000313" key="13">
    <source>
        <dbReference type="Proteomes" id="UP001318860"/>
    </source>
</evidence>
<gene>
    <name evidence="12" type="ORF">DH2020_029807</name>
</gene>
<evidence type="ECO:0000313" key="12">
    <source>
        <dbReference type="EMBL" id="KAK6136451.1"/>
    </source>
</evidence>
<dbReference type="Proteomes" id="UP001318860">
    <property type="component" value="Unassembled WGS sequence"/>
</dbReference>
<dbReference type="PANTHER" id="PTHR46539:SF9">
    <property type="entry name" value="RING-H2 FINGER PROTEIN ATL56"/>
    <property type="match status" value="1"/>
</dbReference>
<keyword evidence="5" id="KW-0862">Zinc</keyword>
<evidence type="ECO:0000256" key="9">
    <source>
        <dbReference type="PROSITE-ProRule" id="PRU00175"/>
    </source>
</evidence>
<comment type="subcellular location">
    <subcellularLocation>
        <location evidence="1">Membrane</location>
    </subcellularLocation>
</comment>
<keyword evidence="3" id="KW-0479">Metal-binding</keyword>
<comment type="caution">
    <text evidence="12">The sequence shown here is derived from an EMBL/GenBank/DDBJ whole genome shotgun (WGS) entry which is preliminary data.</text>
</comment>
<evidence type="ECO:0000256" key="4">
    <source>
        <dbReference type="ARBA" id="ARBA00022771"/>
    </source>
</evidence>
<evidence type="ECO:0000259" key="11">
    <source>
        <dbReference type="PROSITE" id="PS50089"/>
    </source>
</evidence>
<feature type="domain" description="RING-type" evidence="11">
    <location>
        <begin position="110"/>
        <end position="152"/>
    </location>
</feature>
<keyword evidence="13" id="KW-1185">Reference proteome</keyword>
<dbReference type="Pfam" id="PF13639">
    <property type="entry name" value="zf-RING_2"/>
    <property type="match status" value="1"/>
</dbReference>
<dbReference type="InterPro" id="IPR001841">
    <property type="entry name" value="Znf_RING"/>
</dbReference>
<dbReference type="PANTHER" id="PTHR46539">
    <property type="entry name" value="E3 UBIQUITIN-PROTEIN LIGASE ATL42"/>
    <property type="match status" value="1"/>
</dbReference>
<name>A0ABR0VQG6_REHGL</name>
<keyword evidence="4 9" id="KW-0863">Zinc-finger</keyword>
<dbReference type="InterPro" id="IPR013083">
    <property type="entry name" value="Znf_RING/FYVE/PHD"/>
</dbReference>
<dbReference type="Gene3D" id="3.30.40.10">
    <property type="entry name" value="Zinc/RING finger domain, C3HC4 (zinc finger)"/>
    <property type="match status" value="1"/>
</dbReference>
<keyword evidence="2 10" id="KW-0812">Transmembrane</keyword>
<evidence type="ECO:0000256" key="2">
    <source>
        <dbReference type="ARBA" id="ARBA00022692"/>
    </source>
</evidence>
<evidence type="ECO:0000256" key="10">
    <source>
        <dbReference type="SAM" id="Phobius"/>
    </source>
</evidence>
<evidence type="ECO:0000256" key="6">
    <source>
        <dbReference type="ARBA" id="ARBA00022989"/>
    </source>
</evidence>
<comment type="similarity">
    <text evidence="8">Belongs to the RING-type zinc finger family. ATL subfamily.</text>
</comment>
<keyword evidence="6 10" id="KW-1133">Transmembrane helix</keyword>
<accession>A0ABR0VQG6</accession>
<dbReference type="SMART" id="SM00184">
    <property type="entry name" value="RING"/>
    <property type="match status" value="1"/>
</dbReference>
<evidence type="ECO:0000256" key="1">
    <source>
        <dbReference type="ARBA" id="ARBA00004370"/>
    </source>
</evidence>
<keyword evidence="7 10" id="KW-0472">Membrane</keyword>
<reference evidence="12 13" key="1">
    <citation type="journal article" date="2021" name="Comput. Struct. Biotechnol. J.">
        <title>De novo genome assembly of the potent medicinal plant Rehmannia glutinosa using nanopore technology.</title>
        <authorList>
            <person name="Ma L."/>
            <person name="Dong C."/>
            <person name="Song C."/>
            <person name="Wang X."/>
            <person name="Zheng X."/>
            <person name="Niu Y."/>
            <person name="Chen S."/>
            <person name="Feng W."/>
        </authorList>
    </citation>
    <scope>NUCLEOTIDE SEQUENCE [LARGE SCALE GENOMIC DNA]</scope>
    <source>
        <strain evidence="12">DH-2019</strain>
    </source>
</reference>
<evidence type="ECO:0000256" key="3">
    <source>
        <dbReference type="ARBA" id="ARBA00022723"/>
    </source>
</evidence>
<sequence length="187" mass="21123">MPISDQEVHRHLHHHAPPQYLTRGQRKLLLFFLKCIIMVAVISIFLFFLGFAAIVILYFVFLSNTVSRRCTRLLRPNNAAPDAADGLASLQTLIPVVGYSSAAFPGISDCPICLDYFQEGDECRNLPVCKHFFHAKCLDRWIGKKPTCPVCRTRVDLDPGGLPGSRIGGDDRWKRLWVVDFEGETSY</sequence>
<evidence type="ECO:0000256" key="8">
    <source>
        <dbReference type="ARBA" id="ARBA00024209"/>
    </source>
</evidence>
<organism evidence="12 13">
    <name type="scientific">Rehmannia glutinosa</name>
    <name type="common">Chinese foxglove</name>
    <dbReference type="NCBI Taxonomy" id="99300"/>
    <lineage>
        <taxon>Eukaryota</taxon>
        <taxon>Viridiplantae</taxon>
        <taxon>Streptophyta</taxon>
        <taxon>Embryophyta</taxon>
        <taxon>Tracheophyta</taxon>
        <taxon>Spermatophyta</taxon>
        <taxon>Magnoliopsida</taxon>
        <taxon>eudicotyledons</taxon>
        <taxon>Gunneridae</taxon>
        <taxon>Pentapetalae</taxon>
        <taxon>asterids</taxon>
        <taxon>lamiids</taxon>
        <taxon>Lamiales</taxon>
        <taxon>Orobanchaceae</taxon>
        <taxon>Rehmannieae</taxon>
        <taxon>Rehmannia</taxon>
    </lineage>
</organism>
<evidence type="ECO:0000256" key="7">
    <source>
        <dbReference type="ARBA" id="ARBA00023136"/>
    </source>
</evidence>
<dbReference type="EMBL" id="JABTTQ020001035">
    <property type="protein sequence ID" value="KAK6136451.1"/>
    <property type="molecule type" value="Genomic_DNA"/>
</dbReference>
<feature type="transmembrane region" description="Helical" evidence="10">
    <location>
        <begin position="28"/>
        <end position="61"/>
    </location>
</feature>
<dbReference type="PROSITE" id="PS50089">
    <property type="entry name" value="ZF_RING_2"/>
    <property type="match status" value="1"/>
</dbReference>